<proteinExistence type="predicted"/>
<keyword evidence="2" id="KW-1185">Reference proteome</keyword>
<organism evidence="1 2">
    <name type="scientific">Bradymonas sediminis</name>
    <dbReference type="NCBI Taxonomy" id="1548548"/>
    <lineage>
        <taxon>Bacteria</taxon>
        <taxon>Deltaproteobacteria</taxon>
        <taxon>Bradymonadales</taxon>
        <taxon>Bradymonadaceae</taxon>
        <taxon>Bradymonas</taxon>
    </lineage>
</organism>
<evidence type="ECO:0000313" key="2">
    <source>
        <dbReference type="Proteomes" id="UP000249799"/>
    </source>
</evidence>
<name>A0A2Z4FNZ0_9DELT</name>
<dbReference type="EMBL" id="CP030032">
    <property type="protein sequence ID" value="AWV90771.1"/>
    <property type="molecule type" value="Genomic_DNA"/>
</dbReference>
<reference evidence="1 2" key="1">
    <citation type="submission" date="2018-06" db="EMBL/GenBank/DDBJ databases">
        <title>Lujinxingia sediminis gen. nov. sp. nov., a new facultative anaerobic member of the class Deltaproteobacteria, and proposal of Lujinxingaceae fam. nov.</title>
        <authorList>
            <person name="Guo L.-Y."/>
            <person name="Li C.-M."/>
            <person name="Wang S."/>
            <person name="Du Z.-J."/>
        </authorList>
    </citation>
    <scope>NUCLEOTIDE SEQUENCE [LARGE SCALE GENOMIC DNA]</scope>
    <source>
        <strain evidence="1 2">FA350</strain>
    </source>
</reference>
<protein>
    <submittedName>
        <fullName evidence="1">Uncharacterized protein</fullName>
    </submittedName>
</protein>
<evidence type="ECO:0000313" key="1">
    <source>
        <dbReference type="EMBL" id="AWV90771.1"/>
    </source>
</evidence>
<dbReference type="RefSeq" id="WP_111336416.1">
    <property type="nucleotide sequence ID" value="NZ_CP030032.1"/>
</dbReference>
<gene>
    <name evidence="1" type="ORF">DN745_16190</name>
</gene>
<dbReference type="KEGG" id="bsed:DN745_16190"/>
<accession>A0A2Z4FNZ0</accession>
<dbReference type="AlphaFoldDB" id="A0A2Z4FNZ0"/>
<sequence length="140" mass="16093">MSDKNKIVSIKSNSAKGVNWSEISITIAVFLALLTLPCWISLFRHYAFDRDFDSTIWRTEPNKRYTMVHDLTDQLENSQYSSERLLEMLGDPGGSPPYQQMSWSLGECTVDSGIPSSYCYCWLEIKLVNNRLDEVRTHCS</sequence>
<dbReference type="Proteomes" id="UP000249799">
    <property type="component" value="Chromosome"/>
</dbReference>